<dbReference type="PANTHER" id="PTHR43071:SF2">
    <property type="entry name" value="2-AMINO-4-HYDROXY-6-HYDROXYMETHYLDIHYDROPTERIDINE PYROPHOSPHOKINASE"/>
    <property type="match status" value="1"/>
</dbReference>
<keyword evidence="7" id="KW-0289">Folate biosynthesis</keyword>
<protein>
    <recommendedName>
        <fullName evidence="2">2-amino-4-hydroxy-6-hydroxymethyldihydropteridine diphosphokinase</fullName>
        <ecNumber evidence="2">2.7.6.3</ecNumber>
    </recommendedName>
</protein>
<dbReference type="PANTHER" id="PTHR43071">
    <property type="entry name" value="2-AMINO-4-HYDROXY-6-HYDROXYMETHYLDIHYDROPTERIDINE PYROPHOSPHOKINASE"/>
    <property type="match status" value="1"/>
</dbReference>
<dbReference type="EC" id="2.7.6.3" evidence="2"/>
<sequence>MGRHTILISVGSNIDKEHYIRESIKALKLHFDDVSYSSVYESESVGFDGSAFYNLVAKAVTSMSIIEVRDTFRQIESDNGRKHGEKKFCSRTLDLDLLTYDDQITHEPVVLPREEILYNAFVLWPLAELVPNEIHPVEGKTYEALWQAFDKEKQTLSPINFTWS</sequence>
<dbReference type="Gene3D" id="3.30.70.560">
    <property type="entry name" value="7,8-Dihydro-6-hydroxymethylpterin-pyrophosphokinase HPPK"/>
    <property type="match status" value="1"/>
</dbReference>
<dbReference type="GO" id="GO:0046656">
    <property type="term" value="P:folic acid biosynthetic process"/>
    <property type="evidence" value="ECO:0007669"/>
    <property type="project" value="UniProtKB-KW"/>
</dbReference>
<dbReference type="AlphaFoldDB" id="F5ZEN5"/>
<gene>
    <name evidence="9" type="ordered locus">ambt_14975</name>
</gene>
<evidence type="ECO:0000256" key="4">
    <source>
        <dbReference type="ARBA" id="ARBA00022741"/>
    </source>
</evidence>
<dbReference type="Pfam" id="PF01288">
    <property type="entry name" value="HPPK"/>
    <property type="match status" value="1"/>
</dbReference>
<accession>F5ZEN5</accession>
<evidence type="ECO:0000256" key="1">
    <source>
        <dbReference type="ARBA" id="ARBA00005051"/>
    </source>
</evidence>
<dbReference type="InterPro" id="IPR000550">
    <property type="entry name" value="Hppk"/>
</dbReference>
<feature type="domain" description="7,8-dihydro-6-hydroxymethylpterin-pyrophosphokinase" evidence="8">
    <location>
        <begin position="8"/>
        <end position="131"/>
    </location>
</feature>
<keyword evidence="5" id="KW-0418">Kinase</keyword>
<dbReference type="UniPathway" id="UPA00077">
    <property type="reaction ID" value="UER00155"/>
</dbReference>
<dbReference type="InterPro" id="IPR035907">
    <property type="entry name" value="Hppk_sf"/>
</dbReference>
<keyword evidence="4" id="KW-0547">Nucleotide-binding</keyword>
<dbReference type="GO" id="GO:0005524">
    <property type="term" value="F:ATP binding"/>
    <property type="evidence" value="ECO:0007669"/>
    <property type="project" value="UniProtKB-KW"/>
</dbReference>
<name>F5ZEN5_ALTNA</name>
<dbReference type="HOGENOM" id="CLU_097916_2_2_6"/>
<evidence type="ECO:0000256" key="7">
    <source>
        <dbReference type="ARBA" id="ARBA00022909"/>
    </source>
</evidence>
<comment type="pathway">
    <text evidence="1">Cofactor biosynthesis; tetrahydrofolate biosynthesis; 2-amino-4-hydroxy-6-hydroxymethyl-7,8-dihydropteridine diphosphate from 7,8-dihydroneopterin triphosphate: step 4/4.</text>
</comment>
<dbReference type="OrthoDB" id="9790168at2"/>
<evidence type="ECO:0000313" key="9">
    <source>
        <dbReference type="EMBL" id="AEF04505.1"/>
    </source>
</evidence>
<reference evidence="9 10" key="1">
    <citation type="journal article" date="2011" name="J. Bacteriol.">
        <title>Complete genome sequence of the polycyclic aromatic hydrocarbon-degrading bacterium Alteromonas sp. strain SN2.</title>
        <authorList>
            <person name="Jin H.M."/>
            <person name="Jeong H."/>
            <person name="Moon E.J."/>
            <person name="Math R.K."/>
            <person name="Lee K."/>
            <person name="Kim H.J."/>
            <person name="Jeon C.O."/>
            <person name="Oh T.K."/>
            <person name="Kim J.F."/>
        </authorList>
    </citation>
    <scope>NUCLEOTIDE SEQUENCE [LARGE SCALE GENOMIC DNA]</scope>
    <source>
        <strain evidence="10">JCM 17741 / KACC 18427 / KCTC 11700BP / SN2</strain>
    </source>
</reference>
<dbReference type="SUPFAM" id="SSF55083">
    <property type="entry name" value="6-hydroxymethyl-7,8-dihydropterin pyrophosphokinase, HPPK"/>
    <property type="match status" value="1"/>
</dbReference>
<dbReference type="NCBIfam" id="TIGR01498">
    <property type="entry name" value="folK"/>
    <property type="match status" value="1"/>
</dbReference>
<keyword evidence="10" id="KW-1185">Reference proteome</keyword>
<organism evidence="9 10">
    <name type="scientific">Alteromonas naphthalenivorans</name>
    <dbReference type="NCBI Taxonomy" id="715451"/>
    <lineage>
        <taxon>Bacteria</taxon>
        <taxon>Pseudomonadati</taxon>
        <taxon>Pseudomonadota</taxon>
        <taxon>Gammaproteobacteria</taxon>
        <taxon>Alteromonadales</taxon>
        <taxon>Alteromonadaceae</taxon>
        <taxon>Alteromonas/Salinimonas group</taxon>
        <taxon>Alteromonas</taxon>
    </lineage>
</organism>
<keyword evidence="3" id="KW-0808">Transferase</keyword>
<evidence type="ECO:0000256" key="5">
    <source>
        <dbReference type="ARBA" id="ARBA00022777"/>
    </source>
</evidence>
<proteinExistence type="predicted"/>
<dbReference type="eggNOG" id="COG0801">
    <property type="taxonomic scope" value="Bacteria"/>
</dbReference>
<evidence type="ECO:0000313" key="10">
    <source>
        <dbReference type="Proteomes" id="UP000000683"/>
    </source>
</evidence>
<evidence type="ECO:0000259" key="8">
    <source>
        <dbReference type="Pfam" id="PF01288"/>
    </source>
</evidence>
<dbReference type="EMBL" id="CP002339">
    <property type="protein sequence ID" value="AEF04505.1"/>
    <property type="molecule type" value="Genomic_DNA"/>
</dbReference>
<evidence type="ECO:0000256" key="6">
    <source>
        <dbReference type="ARBA" id="ARBA00022840"/>
    </source>
</evidence>
<evidence type="ECO:0000256" key="2">
    <source>
        <dbReference type="ARBA" id="ARBA00013253"/>
    </source>
</evidence>
<keyword evidence="6" id="KW-0067">ATP-binding</keyword>
<dbReference type="RefSeq" id="WP_013785430.1">
    <property type="nucleotide sequence ID" value="NC_015554.1"/>
</dbReference>
<dbReference type="GO" id="GO:0016301">
    <property type="term" value="F:kinase activity"/>
    <property type="evidence" value="ECO:0007669"/>
    <property type="project" value="UniProtKB-KW"/>
</dbReference>
<dbReference type="KEGG" id="alt:ambt_14975"/>
<evidence type="ECO:0000256" key="3">
    <source>
        <dbReference type="ARBA" id="ARBA00022679"/>
    </source>
</evidence>
<dbReference type="GO" id="GO:0046654">
    <property type="term" value="P:tetrahydrofolate biosynthetic process"/>
    <property type="evidence" value="ECO:0007669"/>
    <property type="project" value="UniProtKB-UniPathway"/>
</dbReference>
<dbReference type="GO" id="GO:0003848">
    <property type="term" value="F:2-amino-4-hydroxy-6-hydroxymethyldihydropteridine diphosphokinase activity"/>
    <property type="evidence" value="ECO:0007669"/>
    <property type="project" value="UniProtKB-EC"/>
</dbReference>
<dbReference type="Proteomes" id="UP000000683">
    <property type="component" value="Chromosome"/>
</dbReference>